<evidence type="ECO:0000256" key="1">
    <source>
        <dbReference type="SAM" id="MobiDB-lite"/>
    </source>
</evidence>
<accession>E4XGW1</accession>
<proteinExistence type="predicted"/>
<gene>
    <name evidence="2" type="ORF">GSOID_T00010726001</name>
</gene>
<dbReference type="InParanoid" id="E4XGW1"/>
<evidence type="ECO:0000313" key="3">
    <source>
        <dbReference type="Proteomes" id="UP000001307"/>
    </source>
</evidence>
<sequence>MTTEIGDNGVNTSSEEEKRVRDRLEESDEAEIEQKTRNVDKLFPTSLGKMRSRAGEQGWD</sequence>
<dbReference type="AlphaFoldDB" id="E4XGW1"/>
<protein>
    <submittedName>
        <fullName evidence="2">Uncharacterized protein</fullName>
    </submittedName>
</protein>
<feature type="compositionally biased region" description="Polar residues" evidence="1">
    <location>
        <begin position="1"/>
        <end position="13"/>
    </location>
</feature>
<name>E4XGW1_OIKDI</name>
<evidence type="ECO:0000313" key="2">
    <source>
        <dbReference type="EMBL" id="CBY09909.1"/>
    </source>
</evidence>
<reference evidence="2" key="1">
    <citation type="journal article" date="2010" name="Science">
        <title>Plasticity of animal genome architecture unmasked by rapid evolution of a pelagic tunicate.</title>
        <authorList>
            <person name="Denoeud F."/>
            <person name="Henriet S."/>
            <person name="Mungpakdee S."/>
            <person name="Aury J.M."/>
            <person name="Da Silva C."/>
            <person name="Brinkmann H."/>
            <person name="Mikhaleva J."/>
            <person name="Olsen L.C."/>
            <person name="Jubin C."/>
            <person name="Canestro C."/>
            <person name="Bouquet J.M."/>
            <person name="Danks G."/>
            <person name="Poulain J."/>
            <person name="Campsteijn C."/>
            <person name="Adamski M."/>
            <person name="Cross I."/>
            <person name="Yadetie F."/>
            <person name="Muffato M."/>
            <person name="Louis A."/>
            <person name="Butcher S."/>
            <person name="Tsagkogeorga G."/>
            <person name="Konrad A."/>
            <person name="Singh S."/>
            <person name="Jensen M.F."/>
            <person name="Cong E.H."/>
            <person name="Eikeseth-Otteraa H."/>
            <person name="Noel B."/>
            <person name="Anthouard V."/>
            <person name="Porcel B.M."/>
            <person name="Kachouri-Lafond R."/>
            <person name="Nishino A."/>
            <person name="Ugolini M."/>
            <person name="Chourrout P."/>
            <person name="Nishida H."/>
            <person name="Aasland R."/>
            <person name="Huzurbazar S."/>
            <person name="Westhof E."/>
            <person name="Delsuc F."/>
            <person name="Lehrach H."/>
            <person name="Reinhardt R."/>
            <person name="Weissenbach J."/>
            <person name="Roy S.W."/>
            <person name="Artiguenave F."/>
            <person name="Postlethwait J.H."/>
            <person name="Manak J.R."/>
            <person name="Thompson E.M."/>
            <person name="Jaillon O."/>
            <person name="Du Pasquier L."/>
            <person name="Boudinot P."/>
            <person name="Liberles D.A."/>
            <person name="Volff J.N."/>
            <person name="Philippe H."/>
            <person name="Lenhard B."/>
            <person name="Roest Crollius H."/>
            <person name="Wincker P."/>
            <person name="Chourrout D."/>
        </authorList>
    </citation>
    <scope>NUCLEOTIDE SEQUENCE [LARGE SCALE GENOMIC DNA]</scope>
</reference>
<organism evidence="2">
    <name type="scientific">Oikopleura dioica</name>
    <name type="common">Tunicate</name>
    <dbReference type="NCBI Taxonomy" id="34765"/>
    <lineage>
        <taxon>Eukaryota</taxon>
        <taxon>Metazoa</taxon>
        <taxon>Chordata</taxon>
        <taxon>Tunicata</taxon>
        <taxon>Appendicularia</taxon>
        <taxon>Copelata</taxon>
        <taxon>Oikopleuridae</taxon>
        <taxon>Oikopleura</taxon>
    </lineage>
</organism>
<dbReference type="Proteomes" id="UP000001307">
    <property type="component" value="Unassembled WGS sequence"/>
</dbReference>
<feature type="compositionally biased region" description="Basic and acidic residues" evidence="1">
    <location>
        <begin position="15"/>
        <end position="24"/>
    </location>
</feature>
<keyword evidence="3" id="KW-1185">Reference proteome</keyword>
<feature type="region of interest" description="Disordered" evidence="1">
    <location>
        <begin position="1"/>
        <end position="60"/>
    </location>
</feature>
<dbReference type="EMBL" id="FN653049">
    <property type="protein sequence ID" value="CBY09909.1"/>
    <property type="molecule type" value="Genomic_DNA"/>
</dbReference>